<gene>
    <name evidence="1" type="ORF">L1987_85734</name>
</gene>
<organism evidence="1 2">
    <name type="scientific">Smallanthus sonchifolius</name>
    <dbReference type="NCBI Taxonomy" id="185202"/>
    <lineage>
        <taxon>Eukaryota</taxon>
        <taxon>Viridiplantae</taxon>
        <taxon>Streptophyta</taxon>
        <taxon>Embryophyta</taxon>
        <taxon>Tracheophyta</taxon>
        <taxon>Spermatophyta</taxon>
        <taxon>Magnoliopsida</taxon>
        <taxon>eudicotyledons</taxon>
        <taxon>Gunneridae</taxon>
        <taxon>Pentapetalae</taxon>
        <taxon>asterids</taxon>
        <taxon>campanulids</taxon>
        <taxon>Asterales</taxon>
        <taxon>Asteraceae</taxon>
        <taxon>Asteroideae</taxon>
        <taxon>Heliantheae alliance</taxon>
        <taxon>Millerieae</taxon>
        <taxon>Smallanthus</taxon>
    </lineage>
</organism>
<keyword evidence="2" id="KW-1185">Reference proteome</keyword>
<protein>
    <submittedName>
        <fullName evidence="1">Uncharacterized protein</fullName>
    </submittedName>
</protein>
<dbReference type="Proteomes" id="UP001056120">
    <property type="component" value="Linkage Group LG29"/>
</dbReference>
<name>A0ACB8XWQ0_9ASTR</name>
<reference evidence="2" key="1">
    <citation type="journal article" date="2022" name="Mol. Ecol. Resour.">
        <title>The genomes of chicory, endive, great burdock and yacon provide insights into Asteraceae palaeo-polyploidization history and plant inulin production.</title>
        <authorList>
            <person name="Fan W."/>
            <person name="Wang S."/>
            <person name="Wang H."/>
            <person name="Wang A."/>
            <person name="Jiang F."/>
            <person name="Liu H."/>
            <person name="Zhao H."/>
            <person name="Xu D."/>
            <person name="Zhang Y."/>
        </authorList>
    </citation>
    <scope>NUCLEOTIDE SEQUENCE [LARGE SCALE GENOMIC DNA]</scope>
    <source>
        <strain evidence="2">cv. Yunnan</strain>
    </source>
</reference>
<sequence length="196" mass="22395">MNLLIIEQNSRVWLDLCVEGYSRMGPEGRLQPQVLHEIVIINRERSLVFTFQPRRHRDDGSGTIIEVDYAQLKNVTGIGVQLENYVNNCNCAHGFCIWDSCECWWQWHTAEKDIHEVHVQITLLPETDQIDHTSPDEGVPEPARPTVHSFCNLLLLTIVTGVGDETLGFWNVLLSPKSQVWKLSSRDLCEIAHNPV</sequence>
<accession>A0ACB8XWQ0</accession>
<comment type="caution">
    <text evidence="1">The sequence shown here is derived from an EMBL/GenBank/DDBJ whole genome shotgun (WGS) entry which is preliminary data.</text>
</comment>
<reference evidence="1 2" key="2">
    <citation type="journal article" date="2022" name="Mol. Ecol. Resour.">
        <title>The genomes of chicory, endive, great burdock and yacon provide insights into Asteraceae paleo-polyploidization history and plant inulin production.</title>
        <authorList>
            <person name="Fan W."/>
            <person name="Wang S."/>
            <person name="Wang H."/>
            <person name="Wang A."/>
            <person name="Jiang F."/>
            <person name="Liu H."/>
            <person name="Zhao H."/>
            <person name="Xu D."/>
            <person name="Zhang Y."/>
        </authorList>
    </citation>
    <scope>NUCLEOTIDE SEQUENCE [LARGE SCALE GENOMIC DNA]</scope>
    <source>
        <strain evidence="2">cv. Yunnan</strain>
        <tissue evidence="1">Leaves</tissue>
    </source>
</reference>
<dbReference type="EMBL" id="CM042046">
    <property type="protein sequence ID" value="KAI3676134.1"/>
    <property type="molecule type" value="Genomic_DNA"/>
</dbReference>
<evidence type="ECO:0000313" key="2">
    <source>
        <dbReference type="Proteomes" id="UP001056120"/>
    </source>
</evidence>
<proteinExistence type="predicted"/>
<evidence type="ECO:0000313" key="1">
    <source>
        <dbReference type="EMBL" id="KAI3676134.1"/>
    </source>
</evidence>